<protein>
    <submittedName>
        <fullName evidence="2">Uncharacterized protein</fullName>
    </submittedName>
</protein>
<name>U6B534_9HYPH</name>
<gene>
    <name evidence="2" type="ORF">lam_674</name>
</gene>
<evidence type="ECO:0000256" key="1">
    <source>
        <dbReference type="SAM" id="MobiDB-lite"/>
    </source>
</evidence>
<organism evidence="2 3">
    <name type="scientific">Candidatus Liberibacter americanus str. Sao Paulo</name>
    <dbReference type="NCBI Taxonomy" id="1261131"/>
    <lineage>
        <taxon>Bacteria</taxon>
        <taxon>Pseudomonadati</taxon>
        <taxon>Pseudomonadota</taxon>
        <taxon>Alphaproteobacteria</taxon>
        <taxon>Hyphomicrobiales</taxon>
        <taxon>Rhizobiaceae</taxon>
        <taxon>Liberibacter</taxon>
    </lineage>
</organism>
<keyword evidence="3" id="KW-1185">Reference proteome</keyword>
<evidence type="ECO:0000313" key="3">
    <source>
        <dbReference type="Proteomes" id="UP000017862"/>
    </source>
</evidence>
<dbReference type="PATRIC" id="fig|1261131.3.peg.644"/>
<feature type="compositionally biased region" description="Low complexity" evidence="1">
    <location>
        <begin position="29"/>
        <end position="42"/>
    </location>
</feature>
<proteinExistence type="predicted"/>
<dbReference type="AlphaFoldDB" id="U6B534"/>
<feature type="region of interest" description="Disordered" evidence="1">
    <location>
        <begin position="1"/>
        <end position="46"/>
    </location>
</feature>
<evidence type="ECO:0000313" key="2">
    <source>
        <dbReference type="EMBL" id="AHA28020.1"/>
    </source>
</evidence>
<accession>U6B534</accession>
<dbReference type="HOGENOM" id="CLU_103665_0_0_5"/>
<dbReference type="EMBL" id="CP006604">
    <property type="protein sequence ID" value="AHA28020.1"/>
    <property type="molecule type" value="Genomic_DNA"/>
</dbReference>
<dbReference type="STRING" id="1261131.lam_674"/>
<dbReference type="KEGG" id="lar:lam_674"/>
<sequence>MIEENTIIEDTNQVSSSQQVASETDSGISEVQSSQQTEQQPQVKDEYSIKCPEYVSAEEVNAHTQAFKEAGVDAQTAQKVVDKLISSGEILEKQRAETLNKSLEADKDSLIKELGAEYGTRESAISRYFNQENIPDDDVKALISTWGFKKTFKFFDRYAQLNKESSAGDTFNKTETAGSSQDFSKKMEGFEFYKNLKSGDPKASELIKQWALEQAQSDQ</sequence>
<feature type="compositionally biased region" description="Polar residues" evidence="1">
    <location>
        <begin position="8"/>
        <end position="27"/>
    </location>
</feature>
<dbReference type="Proteomes" id="UP000017862">
    <property type="component" value="Chromosome"/>
</dbReference>
<reference evidence="2 3" key="1">
    <citation type="journal article" date="2014" name="Mol. Plant Microbe Interact.">
        <title>The complete genome sequence of Candidatus Liberibacter americanus, associated with citrus Huanglongbing.</title>
        <authorList>
            <person name="Wulff N.A."/>
            <person name="Zhang S."/>
            <person name="Setubal J.C."/>
            <person name="Almeida N.F."/>
            <person name="Martins E.C."/>
            <person name="Harakava R."/>
            <person name="Kumar D."/>
            <person name="Rangel L.T."/>
            <person name="Foissac X."/>
            <person name="Bove J."/>
            <person name="Gabriel D.W."/>
        </authorList>
    </citation>
    <scope>NUCLEOTIDE SEQUENCE [LARGE SCALE GENOMIC DNA]</scope>
    <source>
        <strain evidence="2 3">Sao Paulo</strain>
    </source>
</reference>